<dbReference type="EMBL" id="CP108110">
    <property type="protein sequence ID" value="WUQ83512.1"/>
    <property type="molecule type" value="Genomic_DNA"/>
</dbReference>
<feature type="region of interest" description="Disordered" evidence="1">
    <location>
        <begin position="19"/>
        <end position="39"/>
    </location>
</feature>
<reference evidence="2" key="1">
    <citation type="submission" date="2022-10" db="EMBL/GenBank/DDBJ databases">
        <title>The complete genomes of actinobacterial strains from the NBC collection.</title>
        <authorList>
            <person name="Joergensen T.S."/>
            <person name="Alvarez Arevalo M."/>
            <person name="Sterndorff E.B."/>
            <person name="Faurdal D."/>
            <person name="Vuksanovic O."/>
            <person name="Mourched A.-S."/>
            <person name="Charusanti P."/>
            <person name="Shaw S."/>
            <person name="Blin K."/>
            <person name="Weber T."/>
        </authorList>
    </citation>
    <scope>NUCLEOTIDE SEQUENCE</scope>
    <source>
        <strain evidence="2">NBC_00222</strain>
    </source>
</reference>
<proteinExistence type="predicted"/>
<name>A0ABZ1TX55_9ACTN</name>
<evidence type="ECO:0000313" key="3">
    <source>
        <dbReference type="Proteomes" id="UP001432222"/>
    </source>
</evidence>
<keyword evidence="3" id="KW-1185">Reference proteome</keyword>
<evidence type="ECO:0000313" key="2">
    <source>
        <dbReference type="EMBL" id="WUQ83512.1"/>
    </source>
</evidence>
<evidence type="ECO:0000256" key="1">
    <source>
        <dbReference type="SAM" id="MobiDB-lite"/>
    </source>
</evidence>
<dbReference type="RefSeq" id="WP_328954533.1">
    <property type="nucleotide sequence ID" value="NZ_CP108110.1"/>
</dbReference>
<accession>A0ABZ1TX55</accession>
<dbReference type="Proteomes" id="UP001432222">
    <property type="component" value="Chromosome"/>
</dbReference>
<gene>
    <name evidence="2" type="ORF">OHA16_11385</name>
</gene>
<protein>
    <submittedName>
        <fullName evidence="2">Uncharacterized protein</fullName>
    </submittedName>
</protein>
<sequence>MSTWRSAGVGRREVWAVGGGRCGGSTGPGWGRGRPGPGGGPACHGGCWMTGPAVRRADLVVRRPGRPGPERRA</sequence>
<organism evidence="2 3">
    <name type="scientific">Kitasatospora purpeofusca</name>
    <dbReference type="NCBI Taxonomy" id="67352"/>
    <lineage>
        <taxon>Bacteria</taxon>
        <taxon>Bacillati</taxon>
        <taxon>Actinomycetota</taxon>
        <taxon>Actinomycetes</taxon>
        <taxon>Kitasatosporales</taxon>
        <taxon>Streptomycetaceae</taxon>
        <taxon>Kitasatospora</taxon>
    </lineage>
</organism>